<gene>
    <name evidence="2" type="ORF">NDU88_006031</name>
</gene>
<proteinExistence type="predicted"/>
<evidence type="ECO:0000313" key="3">
    <source>
        <dbReference type="Proteomes" id="UP001066276"/>
    </source>
</evidence>
<dbReference type="EMBL" id="JANPWB010000015">
    <property type="protein sequence ID" value="KAJ1092921.1"/>
    <property type="molecule type" value="Genomic_DNA"/>
</dbReference>
<feature type="compositionally biased region" description="Basic and acidic residues" evidence="1">
    <location>
        <begin position="148"/>
        <end position="161"/>
    </location>
</feature>
<dbReference type="Proteomes" id="UP001066276">
    <property type="component" value="Chromosome 11"/>
</dbReference>
<organism evidence="2 3">
    <name type="scientific">Pleurodeles waltl</name>
    <name type="common">Iberian ribbed newt</name>
    <dbReference type="NCBI Taxonomy" id="8319"/>
    <lineage>
        <taxon>Eukaryota</taxon>
        <taxon>Metazoa</taxon>
        <taxon>Chordata</taxon>
        <taxon>Craniata</taxon>
        <taxon>Vertebrata</taxon>
        <taxon>Euteleostomi</taxon>
        <taxon>Amphibia</taxon>
        <taxon>Batrachia</taxon>
        <taxon>Caudata</taxon>
        <taxon>Salamandroidea</taxon>
        <taxon>Salamandridae</taxon>
        <taxon>Pleurodelinae</taxon>
        <taxon>Pleurodeles</taxon>
    </lineage>
</organism>
<accession>A0AAV7LN36</accession>
<comment type="caution">
    <text evidence="2">The sequence shown here is derived from an EMBL/GenBank/DDBJ whole genome shotgun (WGS) entry which is preliminary data.</text>
</comment>
<sequence>MNPFLERKPRNPISAKRKLKDGEGNKAEGLYRTEGIENGIQKGKGDKISAKYATEEVPAQKALLWKKIEAKDGLNCDYAVLFDKAEADAIFSELENTLTYFSDTVNALDQEVPQEKQNLKVQKKTTFLNQDAGPTHRRPGQSMNPMKKIPEALRVEDHLSS</sequence>
<protein>
    <submittedName>
        <fullName evidence="2">Uncharacterized protein</fullName>
    </submittedName>
</protein>
<name>A0AAV7LN36_PLEWA</name>
<feature type="region of interest" description="Disordered" evidence="1">
    <location>
        <begin position="1"/>
        <end position="30"/>
    </location>
</feature>
<keyword evidence="3" id="KW-1185">Reference proteome</keyword>
<dbReference type="AlphaFoldDB" id="A0AAV7LN36"/>
<feature type="compositionally biased region" description="Basic and acidic residues" evidence="1">
    <location>
        <begin position="20"/>
        <end position="30"/>
    </location>
</feature>
<feature type="region of interest" description="Disordered" evidence="1">
    <location>
        <begin position="126"/>
        <end position="161"/>
    </location>
</feature>
<reference evidence="2" key="1">
    <citation type="journal article" date="2022" name="bioRxiv">
        <title>Sequencing and chromosome-scale assembly of the giantPleurodeles waltlgenome.</title>
        <authorList>
            <person name="Brown T."/>
            <person name="Elewa A."/>
            <person name="Iarovenko S."/>
            <person name="Subramanian E."/>
            <person name="Araus A.J."/>
            <person name="Petzold A."/>
            <person name="Susuki M."/>
            <person name="Suzuki K.-i.T."/>
            <person name="Hayashi T."/>
            <person name="Toyoda A."/>
            <person name="Oliveira C."/>
            <person name="Osipova E."/>
            <person name="Leigh N.D."/>
            <person name="Simon A."/>
            <person name="Yun M.H."/>
        </authorList>
    </citation>
    <scope>NUCLEOTIDE SEQUENCE</scope>
    <source>
        <strain evidence="2">20211129_DDA</strain>
        <tissue evidence="2">Liver</tissue>
    </source>
</reference>
<evidence type="ECO:0000313" key="2">
    <source>
        <dbReference type="EMBL" id="KAJ1092921.1"/>
    </source>
</evidence>
<evidence type="ECO:0000256" key="1">
    <source>
        <dbReference type="SAM" id="MobiDB-lite"/>
    </source>
</evidence>